<evidence type="ECO:0008006" key="5">
    <source>
        <dbReference type="Google" id="ProtNLM"/>
    </source>
</evidence>
<dbReference type="PANTHER" id="PTHR22939">
    <property type="entry name" value="SERINE PROTEASE FAMILY S1C HTRA-RELATED"/>
    <property type="match status" value="1"/>
</dbReference>
<name>A0A5K7YJY5_9BACT</name>
<dbReference type="PRINTS" id="PR00834">
    <property type="entry name" value="PROTEASES2C"/>
</dbReference>
<proteinExistence type="predicted"/>
<accession>A0A5K7YJY5</accession>
<dbReference type="Proteomes" id="UP000427906">
    <property type="component" value="Chromosome"/>
</dbReference>
<dbReference type="PANTHER" id="PTHR22939:SF129">
    <property type="entry name" value="SERINE PROTEASE HTRA2, MITOCHONDRIAL"/>
    <property type="match status" value="1"/>
</dbReference>
<feature type="transmembrane region" description="Helical" evidence="2">
    <location>
        <begin position="23"/>
        <end position="44"/>
    </location>
</feature>
<sequence>MCFTIGDTTVNPFRKGSIKRMHVFFNLYNAGISLLVWSLIVSGLHAPLCEATPHHPREAAFPSGPETNPTEGNGRAPAAVAVVSESVGTAWPMACGYLVTNNHVVSDAESITLIDRAGTAFIAWPVLQDEMHDIAFLEVADEKALPPALPLAGSPTDLDTRVFTVGFPAEEQSVQGPRRSQGRICGLQGTGADDASYRTSVSVRHGNSGGPLMNLTGEVVGVVRSMLAYRDAASEQVHVLENASCAVKVDAVKSLLQFLPQKKPALRPMADTAGDTEALYDAVSDSVLRVVARRWESAPVD</sequence>
<dbReference type="GO" id="GO:0006508">
    <property type="term" value="P:proteolysis"/>
    <property type="evidence" value="ECO:0007669"/>
    <property type="project" value="InterPro"/>
</dbReference>
<dbReference type="EMBL" id="AP021874">
    <property type="protein sequence ID" value="BBO68823.1"/>
    <property type="molecule type" value="Genomic_DNA"/>
</dbReference>
<dbReference type="Pfam" id="PF13365">
    <property type="entry name" value="Trypsin_2"/>
    <property type="match status" value="1"/>
</dbReference>
<evidence type="ECO:0000313" key="4">
    <source>
        <dbReference type="Proteomes" id="UP000427906"/>
    </source>
</evidence>
<keyword evidence="2" id="KW-1133">Transmembrane helix</keyword>
<dbReference type="Gene3D" id="2.40.10.10">
    <property type="entry name" value="Trypsin-like serine proteases"/>
    <property type="match status" value="2"/>
</dbReference>
<protein>
    <recommendedName>
        <fullName evidence="5">Serine protease</fullName>
    </recommendedName>
</protein>
<keyword evidence="2" id="KW-0472">Membrane</keyword>
<keyword evidence="2" id="KW-0812">Transmembrane</keyword>
<feature type="region of interest" description="Disordered" evidence="1">
    <location>
        <begin position="56"/>
        <end position="76"/>
    </location>
</feature>
<organism evidence="3 4">
    <name type="scientific">Desulfosarcina alkanivorans</name>
    <dbReference type="NCBI Taxonomy" id="571177"/>
    <lineage>
        <taxon>Bacteria</taxon>
        <taxon>Pseudomonadati</taxon>
        <taxon>Thermodesulfobacteriota</taxon>
        <taxon>Desulfobacteria</taxon>
        <taxon>Desulfobacterales</taxon>
        <taxon>Desulfosarcinaceae</taxon>
        <taxon>Desulfosarcina</taxon>
    </lineage>
</organism>
<dbReference type="KEGG" id="dalk:DSCA_27530"/>
<evidence type="ECO:0000256" key="2">
    <source>
        <dbReference type="SAM" id="Phobius"/>
    </source>
</evidence>
<dbReference type="GO" id="GO:0004252">
    <property type="term" value="F:serine-type endopeptidase activity"/>
    <property type="evidence" value="ECO:0007669"/>
    <property type="project" value="InterPro"/>
</dbReference>
<dbReference type="InterPro" id="IPR001940">
    <property type="entry name" value="Peptidase_S1C"/>
</dbReference>
<dbReference type="SUPFAM" id="SSF50494">
    <property type="entry name" value="Trypsin-like serine proteases"/>
    <property type="match status" value="1"/>
</dbReference>
<dbReference type="InterPro" id="IPR009003">
    <property type="entry name" value="Peptidase_S1_PA"/>
</dbReference>
<dbReference type="AlphaFoldDB" id="A0A5K7YJY5"/>
<keyword evidence="4" id="KW-1185">Reference proteome</keyword>
<evidence type="ECO:0000256" key="1">
    <source>
        <dbReference type="SAM" id="MobiDB-lite"/>
    </source>
</evidence>
<reference evidence="3 4" key="1">
    <citation type="submission" date="2019-11" db="EMBL/GenBank/DDBJ databases">
        <title>Comparative genomics of hydrocarbon-degrading Desulfosarcina strains.</title>
        <authorList>
            <person name="Watanabe M."/>
            <person name="Kojima H."/>
            <person name="Fukui M."/>
        </authorList>
    </citation>
    <scope>NUCLEOTIDE SEQUENCE [LARGE SCALE GENOMIC DNA]</scope>
    <source>
        <strain evidence="3 4">PL12</strain>
    </source>
</reference>
<evidence type="ECO:0000313" key="3">
    <source>
        <dbReference type="EMBL" id="BBO68823.1"/>
    </source>
</evidence>
<gene>
    <name evidence="3" type="ORF">DSCA_27530</name>
</gene>
<dbReference type="InterPro" id="IPR043504">
    <property type="entry name" value="Peptidase_S1_PA_chymotrypsin"/>
</dbReference>